<dbReference type="GO" id="GO:0005634">
    <property type="term" value="C:nucleus"/>
    <property type="evidence" value="ECO:0007669"/>
    <property type="project" value="TreeGrafter"/>
</dbReference>
<dbReference type="Gene3D" id="2.30.30.190">
    <property type="entry name" value="CAP Gly-rich-like domain"/>
    <property type="match status" value="1"/>
</dbReference>
<dbReference type="InterPro" id="IPR000938">
    <property type="entry name" value="CAP-Gly_domain"/>
</dbReference>
<dbReference type="GO" id="GO:0051010">
    <property type="term" value="F:microtubule plus-end binding"/>
    <property type="evidence" value="ECO:0007669"/>
    <property type="project" value="TreeGrafter"/>
</dbReference>
<dbReference type="InterPro" id="IPR000626">
    <property type="entry name" value="Ubiquitin-like_dom"/>
</dbReference>
<evidence type="ECO:0000256" key="3">
    <source>
        <dbReference type="ARBA" id="ARBA00023186"/>
    </source>
</evidence>
<feature type="region of interest" description="Disordered" evidence="5">
    <location>
        <begin position="129"/>
        <end position="184"/>
    </location>
</feature>
<dbReference type="GO" id="GO:0005938">
    <property type="term" value="C:cell cortex"/>
    <property type="evidence" value="ECO:0007669"/>
    <property type="project" value="TreeGrafter"/>
</dbReference>
<dbReference type="InterPro" id="IPR029071">
    <property type="entry name" value="Ubiquitin-like_domsf"/>
</dbReference>
<feature type="compositionally biased region" description="Basic and acidic residues" evidence="5">
    <location>
        <begin position="129"/>
        <end position="171"/>
    </location>
</feature>
<dbReference type="SMART" id="SM01052">
    <property type="entry name" value="CAP_GLY"/>
    <property type="match status" value="1"/>
</dbReference>
<dbReference type="InterPro" id="IPR036859">
    <property type="entry name" value="CAP-Gly_dom_sf"/>
</dbReference>
<evidence type="ECO:0000256" key="5">
    <source>
        <dbReference type="SAM" id="MobiDB-lite"/>
    </source>
</evidence>
<dbReference type="GO" id="GO:0005829">
    <property type="term" value="C:cytosol"/>
    <property type="evidence" value="ECO:0007669"/>
    <property type="project" value="UniProtKB-ARBA"/>
</dbReference>
<dbReference type="Pfam" id="PF14560">
    <property type="entry name" value="Ubiquitin_2"/>
    <property type="match status" value="1"/>
</dbReference>
<comment type="similarity">
    <text evidence="4">Belongs to the TBCB family.</text>
</comment>
<gene>
    <name evidence="7" type="ORF">FSP39_019259</name>
</gene>
<feature type="domain" description="CAP-Gly" evidence="6">
    <location>
        <begin position="187"/>
        <end position="229"/>
    </location>
</feature>
<dbReference type="PROSITE" id="PS50245">
    <property type="entry name" value="CAP_GLY_2"/>
    <property type="match status" value="1"/>
</dbReference>
<name>A0AA88XXH0_PINIB</name>
<evidence type="ECO:0000259" key="6">
    <source>
        <dbReference type="PROSITE" id="PS50245"/>
    </source>
</evidence>
<comment type="caution">
    <text evidence="7">The sequence shown here is derived from an EMBL/GenBank/DDBJ whole genome shotgun (WGS) entry which is preliminary data.</text>
</comment>
<keyword evidence="3" id="KW-0143">Chaperone</keyword>
<evidence type="ECO:0000256" key="2">
    <source>
        <dbReference type="ARBA" id="ARBA00022490"/>
    </source>
</evidence>
<keyword evidence="2" id="KW-0963">Cytoplasm</keyword>
<dbReference type="FunFam" id="2.30.30.190:FF:000013">
    <property type="entry name" value="Tubulin-folding cofactor B"/>
    <property type="match status" value="1"/>
</dbReference>
<dbReference type="GO" id="GO:0007023">
    <property type="term" value="P:post-chaperonin tubulin folding pathway"/>
    <property type="evidence" value="ECO:0007669"/>
    <property type="project" value="InterPro"/>
</dbReference>
<dbReference type="Gene3D" id="3.10.20.90">
    <property type="entry name" value="Phosphatidylinositol 3-kinase Catalytic Subunit, Chain A, domain 1"/>
    <property type="match status" value="1"/>
</dbReference>
<organism evidence="7 8">
    <name type="scientific">Pinctada imbricata</name>
    <name type="common">Atlantic pearl-oyster</name>
    <name type="synonym">Pinctada martensii</name>
    <dbReference type="NCBI Taxonomy" id="66713"/>
    <lineage>
        <taxon>Eukaryota</taxon>
        <taxon>Metazoa</taxon>
        <taxon>Spiralia</taxon>
        <taxon>Lophotrochozoa</taxon>
        <taxon>Mollusca</taxon>
        <taxon>Bivalvia</taxon>
        <taxon>Autobranchia</taxon>
        <taxon>Pteriomorphia</taxon>
        <taxon>Pterioida</taxon>
        <taxon>Pterioidea</taxon>
        <taxon>Pteriidae</taxon>
        <taxon>Pinctada</taxon>
    </lineage>
</organism>
<comment type="subcellular location">
    <subcellularLocation>
        <location evidence="1">Cytoplasm</location>
    </subcellularLocation>
</comment>
<evidence type="ECO:0000313" key="7">
    <source>
        <dbReference type="EMBL" id="KAK3093722.1"/>
    </source>
</evidence>
<reference evidence="7" key="1">
    <citation type="submission" date="2019-08" db="EMBL/GenBank/DDBJ databases">
        <title>The improved chromosome-level genome for the pearl oyster Pinctada fucata martensii using PacBio sequencing and Hi-C.</title>
        <authorList>
            <person name="Zheng Z."/>
        </authorList>
    </citation>
    <scope>NUCLEOTIDE SEQUENCE</scope>
    <source>
        <strain evidence="7">ZZ-2019</strain>
        <tissue evidence="7">Adductor muscle</tissue>
    </source>
</reference>
<dbReference type="Pfam" id="PF01302">
    <property type="entry name" value="CAP_GLY"/>
    <property type="match status" value="1"/>
</dbReference>
<proteinExistence type="inferred from homology"/>
<dbReference type="GO" id="GO:0043014">
    <property type="term" value="F:alpha-tubulin binding"/>
    <property type="evidence" value="ECO:0007669"/>
    <property type="project" value="InterPro"/>
</dbReference>
<dbReference type="GO" id="GO:0035371">
    <property type="term" value="C:microtubule plus-end"/>
    <property type="evidence" value="ECO:0007669"/>
    <property type="project" value="TreeGrafter"/>
</dbReference>
<dbReference type="PROSITE" id="PS00845">
    <property type="entry name" value="CAP_GLY_1"/>
    <property type="match status" value="1"/>
</dbReference>
<accession>A0AA88XXH0</accession>
<dbReference type="InterPro" id="IPR045172">
    <property type="entry name" value="TBCB_Ubl"/>
</dbReference>
<evidence type="ECO:0000256" key="1">
    <source>
        <dbReference type="ARBA" id="ARBA00004496"/>
    </source>
</evidence>
<evidence type="ECO:0000313" key="8">
    <source>
        <dbReference type="Proteomes" id="UP001186944"/>
    </source>
</evidence>
<dbReference type="Proteomes" id="UP001186944">
    <property type="component" value="Unassembled WGS sequence"/>
</dbReference>
<sequence length="250" mass="28301">MSENFSVVTQSVVNVTVTSSANAFGVEKRFPKDITIGELKGKLELVTGSVAGNMRLEAYDAQNALVCKMEDDNALLGSFPVDDGMRIHVVDHTVKLGEYEDVSKVQKYEMSEDEYAKKRDSVRAFKERNKLGRFAEMDPEEQKRKEEEKKQKEEESKKKSESMKAGDRCEVHVPGQPSRRGAVRYVGQTDFKEGYWVGVQYDEPVGKNDGSVQGKRYFECPAKYGGFVKPEHVEVGDFPEEDLFDDEDEI</sequence>
<dbReference type="SUPFAM" id="SSF74924">
    <property type="entry name" value="Cap-Gly domain"/>
    <property type="match status" value="1"/>
</dbReference>
<dbReference type="PANTHER" id="PTHR18916:SF85">
    <property type="entry name" value="TUBULIN-FOLDING COFACTOR B"/>
    <property type="match status" value="1"/>
</dbReference>
<dbReference type="GO" id="GO:0031122">
    <property type="term" value="P:cytoplasmic microtubule organization"/>
    <property type="evidence" value="ECO:0007669"/>
    <property type="project" value="TreeGrafter"/>
</dbReference>
<dbReference type="PANTHER" id="PTHR18916">
    <property type="entry name" value="DYNACTIN 1-RELATED MICROTUBULE-BINDING"/>
    <property type="match status" value="1"/>
</dbReference>
<dbReference type="EMBL" id="VSWD01000009">
    <property type="protein sequence ID" value="KAK3093722.1"/>
    <property type="molecule type" value="Genomic_DNA"/>
</dbReference>
<keyword evidence="8" id="KW-1185">Reference proteome</keyword>
<evidence type="ECO:0000256" key="4">
    <source>
        <dbReference type="ARBA" id="ARBA00025779"/>
    </source>
</evidence>
<dbReference type="SUPFAM" id="SSF54236">
    <property type="entry name" value="Ubiquitin-like"/>
    <property type="match status" value="1"/>
</dbReference>
<dbReference type="CDD" id="cd01789">
    <property type="entry name" value="Ubl_TBCB"/>
    <property type="match status" value="1"/>
</dbReference>
<protein>
    <recommendedName>
        <fullName evidence="6">CAP-Gly domain-containing protein</fullName>
    </recommendedName>
</protein>
<dbReference type="GO" id="GO:0007021">
    <property type="term" value="P:tubulin complex assembly"/>
    <property type="evidence" value="ECO:0007669"/>
    <property type="project" value="InterPro"/>
</dbReference>
<dbReference type="AlphaFoldDB" id="A0AA88XXH0"/>